<organism evidence="2 3">
    <name type="scientific">Paecilomyces lecythidis</name>
    <dbReference type="NCBI Taxonomy" id="3004212"/>
    <lineage>
        <taxon>Eukaryota</taxon>
        <taxon>Fungi</taxon>
        <taxon>Dikarya</taxon>
        <taxon>Ascomycota</taxon>
        <taxon>Pezizomycotina</taxon>
        <taxon>Eurotiomycetes</taxon>
        <taxon>Eurotiomycetidae</taxon>
        <taxon>Eurotiales</taxon>
        <taxon>Thermoascaceae</taxon>
        <taxon>Paecilomyces</taxon>
    </lineage>
</organism>
<dbReference type="Proteomes" id="UP001583193">
    <property type="component" value="Unassembled WGS sequence"/>
</dbReference>
<accession>A0ABR3Y623</accession>
<feature type="chain" id="PRO_5045949422" evidence="1">
    <location>
        <begin position="22"/>
        <end position="258"/>
    </location>
</feature>
<evidence type="ECO:0000313" key="3">
    <source>
        <dbReference type="Proteomes" id="UP001583193"/>
    </source>
</evidence>
<protein>
    <submittedName>
        <fullName evidence="2">Uncharacterized protein</fullName>
    </submittedName>
</protein>
<comment type="caution">
    <text evidence="2">The sequence shown here is derived from an EMBL/GenBank/DDBJ whole genome shotgun (WGS) entry which is preliminary data.</text>
</comment>
<dbReference type="EMBL" id="JAVDPF010000005">
    <property type="protein sequence ID" value="KAL1883750.1"/>
    <property type="molecule type" value="Genomic_DNA"/>
</dbReference>
<reference evidence="2 3" key="1">
    <citation type="journal article" date="2024" name="IMA Fungus">
        <title>IMA Genome - F19 : A genome assembly and annotation guide to empower mycologists, including annotated draft genome sequences of Ceratocystis pirilliformis, Diaporthe australafricana, Fusarium ophioides, Paecilomyces lecythidis, and Sporothrix stenoceras.</title>
        <authorList>
            <person name="Aylward J."/>
            <person name="Wilson A.M."/>
            <person name="Visagie C.M."/>
            <person name="Spraker J."/>
            <person name="Barnes I."/>
            <person name="Buitendag C."/>
            <person name="Ceriani C."/>
            <person name="Del Mar Angel L."/>
            <person name="du Plessis D."/>
            <person name="Fuchs T."/>
            <person name="Gasser K."/>
            <person name="Kramer D."/>
            <person name="Li W."/>
            <person name="Munsamy K."/>
            <person name="Piso A."/>
            <person name="Price J.L."/>
            <person name="Sonnekus B."/>
            <person name="Thomas C."/>
            <person name="van der Nest A."/>
            <person name="van Dijk A."/>
            <person name="van Heerden A."/>
            <person name="van Vuuren N."/>
            <person name="Yilmaz N."/>
            <person name="Duong T.A."/>
            <person name="van der Merwe N.A."/>
            <person name="Wingfield M.J."/>
            <person name="Wingfield B.D."/>
        </authorList>
    </citation>
    <scope>NUCLEOTIDE SEQUENCE [LARGE SCALE GENOMIC DNA]</scope>
    <source>
        <strain evidence="2 3">CMW 18167</strain>
    </source>
</reference>
<name>A0ABR3Y623_9EURO</name>
<proteinExistence type="predicted"/>
<gene>
    <name evidence="2" type="ORF">Plec18167_002758</name>
</gene>
<sequence length="258" mass="28156">MYFSKLLFLSCCSGLLVATSATKTTAFSSEDCKGNIQDDVILDYSNLIHNFNSSTHGLGVKSVFVEADPTTDATIRLYGGENATDFLTTGRGGQCIGPERPVRSIVLSRWVRRVSKQNIAGTHRLQRRVGAGEEDMGDGTTCRWQPSSGICEAFEDEIHDALDEVDTSVENNPDLGTTEQIHTQVDLALEGEPGQLTVDFDFNLGAGNGRDMENYMYNLNGQFSVLWQAAATGFTTIVLELFRGNEFLARGTYKAGSV</sequence>
<evidence type="ECO:0000256" key="1">
    <source>
        <dbReference type="SAM" id="SignalP"/>
    </source>
</evidence>
<keyword evidence="3" id="KW-1185">Reference proteome</keyword>
<keyword evidence="1" id="KW-0732">Signal</keyword>
<feature type="signal peptide" evidence="1">
    <location>
        <begin position="1"/>
        <end position="21"/>
    </location>
</feature>
<evidence type="ECO:0000313" key="2">
    <source>
        <dbReference type="EMBL" id="KAL1883750.1"/>
    </source>
</evidence>